<dbReference type="EMBL" id="BSFP01000055">
    <property type="protein sequence ID" value="GLL05312.1"/>
    <property type="molecule type" value="Genomic_DNA"/>
</dbReference>
<evidence type="ECO:0000256" key="1">
    <source>
        <dbReference type="ARBA" id="ARBA00004141"/>
    </source>
</evidence>
<dbReference type="RefSeq" id="WP_261959859.1">
    <property type="nucleotide sequence ID" value="NZ_BAAAXA010000001.1"/>
</dbReference>
<gene>
    <name evidence="6" type="ORF">GCM10017581_070590</name>
</gene>
<dbReference type="AlphaFoldDB" id="A0A9W6KNK0"/>
<evidence type="ECO:0008006" key="8">
    <source>
        <dbReference type="Google" id="ProtNLM"/>
    </source>
</evidence>
<organism evidence="6 7">
    <name type="scientific">Dactylosporangium matsuzakiense</name>
    <dbReference type="NCBI Taxonomy" id="53360"/>
    <lineage>
        <taxon>Bacteria</taxon>
        <taxon>Bacillati</taxon>
        <taxon>Actinomycetota</taxon>
        <taxon>Actinomycetes</taxon>
        <taxon>Micromonosporales</taxon>
        <taxon>Micromonosporaceae</taxon>
        <taxon>Dactylosporangium</taxon>
    </lineage>
</organism>
<evidence type="ECO:0000256" key="3">
    <source>
        <dbReference type="ARBA" id="ARBA00022989"/>
    </source>
</evidence>
<protein>
    <recommendedName>
        <fullName evidence="8">DoxX-like protein</fullName>
    </recommendedName>
</protein>
<sequence>MNVALWIVQAVLAAAFIAVGAGKLAQSKLKLLKNPQMAWVEEFPEPALKALGAVEVLAAIGVVVPWLTGVATVLTPVAAVVLGLLCLTSVPGMLRREQYATIAPNAVLLVLAAFVAWGRF</sequence>
<reference evidence="6" key="1">
    <citation type="journal article" date="2014" name="Int. J. Syst. Evol. Microbiol.">
        <title>Complete genome sequence of Corynebacterium casei LMG S-19264T (=DSM 44701T), isolated from a smear-ripened cheese.</title>
        <authorList>
            <consortium name="US DOE Joint Genome Institute (JGI-PGF)"/>
            <person name="Walter F."/>
            <person name="Albersmeier A."/>
            <person name="Kalinowski J."/>
            <person name="Ruckert C."/>
        </authorList>
    </citation>
    <scope>NUCLEOTIDE SEQUENCE</scope>
    <source>
        <strain evidence="6">VKM Ac-1321</strain>
    </source>
</reference>
<dbReference type="InterPro" id="IPR032808">
    <property type="entry name" value="DoxX"/>
</dbReference>
<keyword evidence="3 5" id="KW-1133">Transmembrane helix</keyword>
<feature type="transmembrane region" description="Helical" evidence="5">
    <location>
        <begin position="99"/>
        <end position="117"/>
    </location>
</feature>
<feature type="transmembrane region" description="Helical" evidence="5">
    <location>
        <begin position="6"/>
        <end position="25"/>
    </location>
</feature>
<accession>A0A9W6KNK0</accession>
<keyword evidence="2 5" id="KW-0812">Transmembrane</keyword>
<name>A0A9W6KNK0_9ACTN</name>
<reference evidence="6" key="2">
    <citation type="submission" date="2023-01" db="EMBL/GenBank/DDBJ databases">
        <authorList>
            <person name="Sun Q."/>
            <person name="Evtushenko L."/>
        </authorList>
    </citation>
    <scope>NUCLEOTIDE SEQUENCE</scope>
    <source>
        <strain evidence="6">VKM Ac-1321</strain>
    </source>
</reference>
<keyword evidence="4 5" id="KW-0472">Membrane</keyword>
<dbReference type="GO" id="GO:0016020">
    <property type="term" value="C:membrane"/>
    <property type="evidence" value="ECO:0007669"/>
    <property type="project" value="UniProtKB-SubCell"/>
</dbReference>
<keyword evidence="7" id="KW-1185">Reference proteome</keyword>
<feature type="transmembrane region" description="Helical" evidence="5">
    <location>
        <begin position="73"/>
        <end position="92"/>
    </location>
</feature>
<evidence type="ECO:0000256" key="2">
    <source>
        <dbReference type="ARBA" id="ARBA00022692"/>
    </source>
</evidence>
<evidence type="ECO:0000313" key="6">
    <source>
        <dbReference type="EMBL" id="GLL05312.1"/>
    </source>
</evidence>
<evidence type="ECO:0000256" key="4">
    <source>
        <dbReference type="ARBA" id="ARBA00023136"/>
    </source>
</evidence>
<comment type="caution">
    <text evidence="6">The sequence shown here is derived from an EMBL/GenBank/DDBJ whole genome shotgun (WGS) entry which is preliminary data.</text>
</comment>
<evidence type="ECO:0000256" key="5">
    <source>
        <dbReference type="SAM" id="Phobius"/>
    </source>
</evidence>
<comment type="subcellular location">
    <subcellularLocation>
        <location evidence="1">Membrane</location>
        <topology evidence="1">Multi-pass membrane protein</topology>
    </subcellularLocation>
</comment>
<dbReference type="Proteomes" id="UP001143480">
    <property type="component" value="Unassembled WGS sequence"/>
</dbReference>
<evidence type="ECO:0000313" key="7">
    <source>
        <dbReference type="Proteomes" id="UP001143480"/>
    </source>
</evidence>
<proteinExistence type="predicted"/>
<dbReference type="Pfam" id="PF13564">
    <property type="entry name" value="DoxX_2"/>
    <property type="match status" value="1"/>
</dbReference>